<reference evidence="1" key="1">
    <citation type="submission" date="2014-09" db="EMBL/GenBank/DDBJ databases">
        <authorList>
            <person name="Magalhaes I.L.F."/>
            <person name="Oliveira U."/>
            <person name="Santos F.R."/>
            <person name="Vidigal T.H.D.A."/>
            <person name="Brescovit A.D."/>
            <person name="Santos A.J."/>
        </authorList>
    </citation>
    <scope>NUCLEOTIDE SEQUENCE</scope>
    <source>
        <tissue evidence="1">Shoot tissue taken approximately 20 cm above the soil surface</tissue>
    </source>
</reference>
<dbReference type="AlphaFoldDB" id="A0A0A8ZGK6"/>
<protein>
    <submittedName>
        <fullName evidence="1">Uncharacterized protein</fullName>
    </submittedName>
</protein>
<sequence length="24" mass="2666">MGPIGVVVSKEPKTLAQMDSYCRR</sequence>
<dbReference type="EMBL" id="GBRH01259381">
    <property type="protein sequence ID" value="JAD38514.1"/>
    <property type="molecule type" value="Transcribed_RNA"/>
</dbReference>
<name>A0A0A8ZGK6_ARUDO</name>
<accession>A0A0A8ZGK6</accession>
<proteinExistence type="predicted"/>
<evidence type="ECO:0000313" key="1">
    <source>
        <dbReference type="EMBL" id="JAD38514.1"/>
    </source>
</evidence>
<organism evidence="1">
    <name type="scientific">Arundo donax</name>
    <name type="common">Giant reed</name>
    <name type="synonym">Donax arundinaceus</name>
    <dbReference type="NCBI Taxonomy" id="35708"/>
    <lineage>
        <taxon>Eukaryota</taxon>
        <taxon>Viridiplantae</taxon>
        <taxon>Streptophyta</taxon>
        <taxon>Embryophyta</taxon>
        <taxon>Tracheophyta</taxon>
        <taxon>Spermatophyta</taxon>
        <taxon>Magnoliopsida</taxon>
        <taxon>Liliopsida</taxon>
        <taxon>Poales</taxon>
        <taxon>Poaceae</taxon>
        <taxon>PACMAD clade</taxon>
        <taxon>Arundinoideae</taxon>
        <taxon>Arundineae</taxon>
        <taxon>Arundo</taxon>
    </lineage>
</organism>
<reference evidence="1" key="2">
    <citation type="journal article" date="2015" name="Data Brief">
        <title>Shoot transcriptome of the giant reed, Arundo donax.</title>
        <authorList>
            <person name="Barrero R.A."/>
            <person name="Guerrero F.D."/>
            <person name="Moolhuijzen P."/>
            <person name="Goolsby J.A."/>
            <person name="Tidwell J."/>
            <person name="Bellgard S.E."/>
            <person name="Bellgard M.I."/>
        </authorList>
    </citation>
    <scope>NUCLEOTIDE SEQUENCE</scope>
    <source>
        <tissue evidence="1">Shoot tissue taken approximately 20 cm above the soil surface</tissue>
    </source>
</reference>